<dbReference type="PROSITE" id="PS00922">
    <property type="entry name" value="TRANSGLYCOSYLASE"/>
    <property type="match status" value="1"/>
</dbReference>
<keyword evidence="2" id="KW-1133">Transmembrane helix</keyword>
<dbReference type="GO" id="GO:0008933">
    <property type="term" value="F:peptidoglycan lytic transglycosylase activity"/>
    <property type="evidence" value="ECO:0007669"/>
    <property type="project" value="InterPro"/>
</dbReference>
<accession>F8C5V7</accession>
<organism evidence="4 5">
    <name type="scientific">Thermodesulfobacterium geofontis (strain OPF15)</name>
    <dbReference type="NCBI Taxonomy" id="795359"/>
    <lineage>
        <taxon>Bacteria</taxon>
        <taxon>Pseudomonadati</taxon>
        <taxon>Thermodesulfobacteriota</taxon>
        <taxon>Thermodesulfobacteria</taxon>
        <taxon>Thermodesulfobacteriales</taxon>
        <taxon>Thermodesulfobacteriaceae</taxon>
        <taxon>Thermodesulfobacterium</taxon>
    </lineage>
</organism>
<dbReference type="SUPFAM" id="SSF53955">
    <property type="entry name" value="Lysozyme-like"/>
    <property type="match status" value="1"/>
</dbReference>
<dbReference type="Proteomes" id="UP000006583">
    <property type="component" value="Chromosome"/>
</dbReference>
<dbReference type="EMBL" id="CP002829">
    <property type="protein sequence ID" value="AEH23098.1"/>
    <property type="molecule type" value="Genomic_DNA"/>
</dbReference>
<dbReference type="InterPro" id="IPR008258">
    <property type="entry name" value="Transglycosylase_SLT_dom_1"/>
</dbReference>
<dbReference type="eggNOG" id="COG0741">
    <property type="taxonomic scope" value="Bacteria"/>
</dbReference>
<dbReference type="KEGG" id="top:TOPB45_1004"/>
<keyword evidence="2" id="KW-0472">Membrane</keyword>
<dbReference type="GO" id="GO:0000270">
    <property type="term" value="P:peptidoglycan metabolic process"/>
    <property type="evidence" value="ECO:0007669"/>
    <property type="project" value="InterPro"/>
</dbReference>
<keyword evidence="2" id="KW-0812">Transmembrane</keyword>
<dbReference type="CDD" id="cd16894">
    <property type="entry name" value="MltD-like"/>
    <property type="match status" value="1"/>
</dbReference>
<dbReference type="STRING" id="795359.TOPB45_1004"/>
<dbReference type="GO" id="GO:0016020">
    <property type="term" value="C:membrane"/>
    <property type="evidence" value="ECO:0007669"/>
    <property type="project" value="InterPro"/>
</dbReference>
<name>F8C5V7_THEGP</name>
<dbReference type="InterPro" id="IPR000189">
    <property type="entry name" value="Transglyc_AS"/>
</dbReference>
<dbReference type="RefSeq" id="WP_013909796.1">
    <property type="nucleotide sequence ID" value="NC_015682.1"/>
</dbReference>
<reference evidence="4 5" key="1">
    <citation type="journal article" date="2013" name="Genome Announc.">
        <title>Complete genome sequence of the hyperthermophilic sulfate-reducing bacterium Thermodesulfobacterium geofontis OPF15T.</title>
        <authorList>
            <person name="Elkins J.G."/>
            <person name="Hamilton-Brehm S.D."/>
            <person name="Lucas S."/>
            <person name="Han J."/>
            <person name="Lapidus A."/>
            <person name="Cheng J.F."/>
            <person name="Goodwin L.A."/>
            <person name="Pitluck S."/>
            <person name="Peters L."/>
            <person name="Mikhailova N."/>
            <person name="Davenport K.W."/>
            <person name="Detter J.C."/>
            <person name="Han C.S."/>
            <person name="Tapia R."/>
            <person name="Land M.L."/>
            <person name="Hauser L."/>
            <person name="Kyrpides N.C."/>
            <person name="Ivanova N.N."/>
            <person name="Pagani I."/>
            <person name="Bruce D."/>
            <person name="Woyke T."/>
            <person name="Cottingham R.W."/>
        </authorList>
    </citation>
    <scope>NUCLEOTIDE SEQUENCE [LARGE SCALE GENOMIC DNA]</scope>
    <source>
        <strain evidence="4 5">OPF15</strain>
    </source>
</reference>
<dbReference type="Pfam" id="PF01464">
    <property type="entry name" value="SLT"/>
    <property type="match status" value="1"/>
</dbReference>
<dbReference type="AlphaFoldDB" id="F8C5V7"/>
<feature type="transmembrane region" description="Helical" evidence="2">
    <location>
        <begin position="6"/>
        <end position="24"/>
    </location>
</feature>
<sequence length="336" mass="39655">MYFRSFIGIVFFLFFMFFPIQLMSENELLDKEFYQQEAYEAFGELPYEVIKNLPPDINTQVVYFLKYYTNEKREVVNRWLARCSLFLPYFRTIFKEYGIPDDLVYLAFIESGCNPFATSPAGAAGIWQFMEATAKRYGLKIDYWIDERRDFIKSTYAAAKYLKTLYKIFGDWRIAIASYNLGENKIKRVLEAKNFIDYWQIINSKEIPIETMIYLPQWMAITLIAKDPEKYGFSIPENKILDYEEIKVNGGIDLKVFSVAGEIDYDMLLLLNAELRRKITPPETIYNLKIPYGKKEILEKNLLSLRTVKKEKDFAKRKIEIVTLPEENLSKKLVVF</sequence>
<keyword evidence="5" id="KW-1185">Reference proteome</keyword>
<evidence type="ECO:0000313" key="5">
    <source>
        <dbReference type="Proteomes" id="UP000006583"/>
    </source>
</evidence>
<feature type="domain" description="Transglycosylase SLT" evidence="3">
    <location>
        <begin position="95"/>
        <end position="199"/>
    </location>
</feature>
<dbReference type="PANTHER" id="PTHR37423">
    <property type="entry name" value="SOLUBLE LYTIC MUREIN TRANSGLYCOSYLASE-RELATED"/>
    <property type="match status" value="1"/>
</dbReference>
<dbReference type="PATRIC" id="fig|795359.3.peg.1014"/>
<evidence type="ECO:0000256" key="1">
    <source>
        <dbReference type="ARBA" id="ARBA00007734"/>
    </source>
</evidence>
<evidence type="ECO:0000313" key="4">
    <source>
        <dbReference type="EMBL" id="AEH23098.1"/>
    </source>
</evidence>
<evidence type="ECO:0000256" key="2">
    <source>
        <dbReference type="SAM" id="Phobius"/>
    </source>
</evidence>
<proteinExistence type="inferred from homology"/>
<gene>
    <name evidence="4" type="ordered locus">TOPB45_1004</name>
</gene>
<dbReference type="PANTHER" id="PTHR37423:SF2">
    <property type="entry name" value="MEMBRANE-BOUND LYTIC MUREIN TRANSGLYCOSYLASE C"/>
    <property type="match status" value="1"/>
</dbReference>
<comment type="similarity">
    <text evidence="1">Belongs to the transglycosylase Slt family.</text>
</comment>
<protein>
    <submittedName>
        <fullName evidence="4">Lytic transglycosylase catalytic</fullName>
    </submittedName>
</protein>
<dbReference type="Gene3D" id="1.10.530.10">
    <property type="match status" value="1"/>
</dbReference>
<dbReference type="HOGENOM" id="CLU_009520_1_0_0"/>
<evidence type="ECO:0000259" key="3">
    <source>
        <dbReference type="Pfam" id="PF01464"/>
    </source>
</evidence>
<dbReference type="InterPro" id="IPR023346">
    <property type="entry name" value="Lysozyme-like_dom_sf"/>
</dbReference>
<dbReference type="OrthoDB" id="9815002at2"/>